<dbReference type="SUPFAM" id="SSF52374">
    <property type="entry name" value="Nucleotidylyl transferase"/>
    <property type="match status" value="1"/>
</dbReference>
<dbReference type="UniPathway" id="UPA00276">
    <property type="reaction ID" value="UER00406"/>
</dbReference>
<evidence type="ECO:0000313" key="18">
    <source>
        <dbReference type="Proteomes" id="UP000549913"/>
    </source>
</evidence>
<organism evidence="17 18">
    <name type="scientific">Herbiconiux flava</name>
    <dbReference type="NCBI Taxonomy" id="881268"/>
    <lineage>
        <taxon>Bacteria</taxon>
        <taxon>Bacillati</taxon>
        <taxon>Actinomycetota</taxon>
        <taxon>Actinomycetes</taxon>
        <taxon>Micrococcales</taxon>
        <taxon>Microbacteriaceae</taxon>
        <taxon>Herbiconiux</taxon>
    </lineage>
</organism>
<evidence type="ECO:0000256" key="5">
    <source>
        <dbReference type="ARBA" id="ARBA00022643"/>
    </source>
</evidence>
<evidence type="ECO:0000256" key="8">
    <source>
        <dbReference type="ARBA" id="ARBA00022741"/>
    </source>
</evidence>
<sequence length="312" mass="33932">MRAYRSLAEVPEGFGPAAVTIGKFDGVHAGHRAVIAELIDVAGSRGLTSVVITFDRHPLAQLDPSLRPEALLGNAQRLELLEETGVDVTIFLPFDEALASMTPREFVETVLAGVCRTEVVMVGEDFRFGAKGRGTIDTLRELGGEFGFDVDLIPDVRPAEERKVSSTWIRELLAEGDVERASELLGRPPTVRGMVVHGAKRGRELGFPTANLSPESEGLIPADGVYAGWLTDAGRRYPAAISVGNNPTFDGVPQKQVEAYVLDEDLDLYDHVVDVSFVARIRGQVKFTGIDPLIAQMDDDVLNARRLLDDAR</sequence>
<dbReference type="NCBIfam" id="NF004160">
    <property type="entry name" value="PRK05627.1-3"/>
    <property type="match status" value="1"/>
</dbReference>
<keyword evidence="10 15" id="KW-0274">FAD</keyword>
<dbReference type="GO" id="GO:0009398">
    <property type="term" value="P:FMN biosynthetic process"/>
    <property type="evidence" value="ECO:0007669"/>
    <property type="project" value="UniProtKB-UniRule"/>
</dbReference>
<evidence type="ECO:0000256" key="6">
    <source>
        <dbReference type="ARBA" id="ARBA00022679"/>
    </source>
</evidence>
<comment type="catalytic activity">
    <reaction evidence="13 15">
        <text>riboflavin + ATP = FMN + ADP + H(+)</text>
        <dbReference type="Rhea" id="RHEA:14357"/>
        <dbReference type="ChEBI" id="CHEBI:15378"/>
        <dbReference type="ChEBI" id="CHEBI:30616"/>
        <dbReference type="ChEBI" id="CHEBI:57986"/>
        <dbReference type="ChEBI" id="CHEBI:58210"/>
        <dbReference type="ChEBI" id="CHEBI:456216"/>
        <dbReference type="EC" id="2.7.1.26"/>
    </reaction>
</comment>
<reference evidence="17 18" key="1">
    <citation type="submission" date="2020-07" db="EMBL/GenBank/DDBJ databases">
        <title>Sequencing the genomes of 1000 actinobacteria strains.</title>
        <authorList>
            <person name="Klenk H.-P."/>
        </authorList>
    </citation>
    <scope>NUCLEOTIDE SEQUENCE [LARGE SCALE GENOMIC DNA]</scope>
    <source>
        <strain evidence="17 18">DSM 26474</strain>
    </source>
</reference>
<evidence type="ECO:0000256" key="11">
    <source>
        <dbReference type="ARBA" id="ARBA00022840"/>
    </source>
</evidence>
<dbReference type="InterPro" id="IPR015865">
    <property type="entry name" value="Riboflavin_kinase_bac/euk"/>
</dbReference>
<gene>
    <name evidence="17" type="ORF">BJ984_002783</name>
</gene>
<dbReference type="SUPFAM" id="SSF82114">
    <property type="entry name" value="Riboflavin kinase-like"/>
    <property type="match status" value="1"/>
</dbReference>
<dbReference type="Pfam" id="PF01687">
    <property type="entry name" value="Flavokinase"/>
    <property type="match status" value="1"/>
</dbReference>
<comment type="pathway">
    <text evidence="2 15">Cofactor biosynthesis; FAD biosynthesis; FAD from FMN: step 1/1.</text>
</comment>
<evidence type="ECO:0000256" key="7">
    <source>
        <dbReference type="ARBA" id="ARBA00022695"/>
    </source>
</evidence>
<evidence type="ECO:0000313" key="17">
    <source>
        <dbReference type="EMBL" id="NYD71625.1"/>
    </source>
</evidence>
<dbReference type="AlphaFoldDB" id="A0A852SS89"/>
<dbReference type="EC" id="2.7.7.2" evidence="15"/>
<keyword evidence="7 15" id="KW-0548">Nucleotidyltransferase</keyword>
<keyword evidence="8 15" id="KW-0547">Nucleotide-binding</keyword>
<dbReference type="SMART" id="SM00904">
    <property type="entry name" value="Flavokinase"/>
    <property type="match status" value="1"/>
</dbReference>
<evidence type="ECO:0000256" key="12">
    <source>
        <dbReference type="ARBA" id="ARBA00023268"/>
    </source>
</evidence>
<proteinExistence type="inferred from homology"/>
<comment type="caution">
    <text evidence="17">The sequence shown here is derived from an EMBL/GenBank/DDBJ whole genome shotgun (WGS) entry which is preliminary data.</text>
</comment>
<dbReference type="FunFam" id="2.40.30.30:FF:000003">
    <property type="entry name" value="Riboflavin biosynthesis protein"/>
    <property type="match status" value="1"/>
</dbReference>
<evidence type="ECO:0000256" key="13">
    <source>
        <dbReference type="ARBA" id="ARBA00047880"/>
    </source>
</evidence>
<evidence type="ECO:0000256" key="9">
    <source>
        <dbReference type="ARBA" id="ARBA00022777"/>
    </source>
</evidence>
<evidence type="ECO:0000256" key="15">
    <source>
        <dbReference type="PIRNR" id="PIRNR004491"/>
    </source>
</evidence>
<dbReference type="FunFam" id="3.40.50.620:FF:000021">
    <property type="entry name" value="Riboflavin biosynthesis protein"/>
    <property type="match status" value="1"/>
</dbReference>
<dbReference type="EMBL" id="JACCBM010000001">
    <property type="protein sequence ID" value="NYD71625.1"/>
    <property type="molecule type" value="Genomic_DNA"/>
</dbReference>
<dbReference type="RefSeq" id="WP_179548532.1">
    <property type="nucleotide sequence ID" value="NZ_BSEW01000002.1"/>
</dbReference>
<dbReference type="UniPathway" id="UPA00277">
    <property type="reaction ID" value="UER00407"/>
</dbReference>
<dbReference type="CDD" id="cd02064">
    <property type="entry name" value="FAD_synthetase_N"/>
    <property type="match status" value="1"/>
</dbReference>
<evidence type="ECO:0000256" key="4">
    <source>
        <dbReference type="ARBA" id="ARBA00022630"/>
    </source>
</evidence>
<feature type="domain" description="Riboflavin kinase" evidence="16">
    <location>
        <begin position="184"/>
        <end position="309"/>
    </location>
</feature>
<dbReference type="PIRSF" id="PIRSF004491">
    <property type="entry name" value="FAD_Synth"/>
    <property type="match status" value="1"/>
</dbReference>
<dbReference type="InterPro" id="IPR014729">
    <property type="entry name" value="Rossmann-like_a/b/a_fold"/>
</dbReference>
<dbReference type="GO" id="GO:0006747">
    <property type="term" value="P:FAD biosynthetic process"/>
    <property type="evidence" value="ECO:0007669"/>
    <property type="project" value="UniProtKB-UniRule"/>
</dbReference>
<dbReference type="InterPro" id="IPR015864">
    <property type="entry name" value="FAD_synthase"/>
</dbReference>
<keyword evidence="18" id="KW-1185">Reference proteome</keyword>
<evidence type="ECO:0000256" key="10">
    <source>
        <dbReference type="ARBA" id="ARBA00022827"/>
    </source>
</evidence>
<dbReference type="GO" id="GO:0003919">
    <property type="term" value="F:FMN adenylyltransferase activity"/>
    <property type="evidence" value="ECO:0007669"/>
    <property type="project" value="UniProtKB-UniRule"/>
</dbReference>
<comment type="function">
    <text evidence="1">Catalyzes the phosphorylation of riboflavin to FMN followed by the adenylation of FMN to FAD.</text>
</comment>
<evidence type="ECO:0000259" key="16">
    <source>
        <dbReference type="SMART" id="SM00904"/>
    </source>
</evidence>
<keyword evidence="9 15" id="KW-0418">Kinase</keyword>
<protein>
    <recommendedName>
        <fullName evidence="15">Riboflavin biosynthesis protein</fullName>
    </recommendedName>
    <domain>
        <recommendedName>
            <fullName evidence="15">Riboflavin kinase</fullName>
            <ecNumber evidence="15">2.7.1.26</ecNumber>
        </recommendedName>
        <alternativeName>
            <fullName evidence="15">Flavokinase</fullName>
        </alternativeName>
    </domain>
    <domain>
        <recommendedName>
            <fullName evidence="15">FMN adenylyltransferase</fullName>
            <ecNumber evidence="15">2.7.7.2</ecNumber>
        </recommendedName>
        <alternativeName>
            <fullName evidence="15">FAD pyrophosphorylase</fullName>
        </alternativeName>
        <alternativeName>
            <fullName evidence="15">FAD synthase</fullName>
        </alternativeName>
    </domain>
</protein>
<dbReference type="InterPro" id="IPR023465">
    <property type="entry name" value="Riboflavin_kinase_dom_sf"/>
</dbReference>
<dbReference type="EC" id="2.7.1.26" evidence="15"/>
<dbReference type="InterPro" id="IPR002606">
    <property type="entry name" value="Riboflavin_kinase_bac"/>
</dbReference>
<evidence type="ECO:0000256" key="1">
    <source>
        <dbReference type="ARBA" id="ARBA00002121"/>
    </source>
</evidence>
<dbReference type="GO" id="GO:0005524">
    <property type="term" value="F:ATP binding"/>
    <property type="evidence" value="ECO:0007669"/>
    <property type="project" value="UniProtKB-UniRule"/>
</dbReference>
<keyword evidence="5 15" id="KW-0288">FMN</keyword>
<dbReference type="PANTHER" id="PTHR22749:SF6">
    <property type="entry name" value="RIBOFLAVIN KINASE"/>
    <property type="match status" value="1"/>
</dbReference>
<accession>A0A852SS89</accession>
<dbReference type="NCBIfam" id="TIGR00083">
    <property type="entry name" value="ribF"/>
    <property type="match status" value="1"/>
</dbReference>
<comment type="catalytic activity">
    <reaction evidence="14 15">
        <text>FMN + ATP + H(+) = FAD + diphosphate</text>
        <dbReference type="Rhea" id="RHEA:17237"/>
        <dbReference type="ChEBI" id="CHEBI:15378"/>
        <dbReference type="ChEBI" id="CHEBI:30616"/>
        <dbReference type="ChEBI" id="CHEBI:33019"/>
        <dbReference type="ChEBI" id="CHEBI:57692"/>
        <dbReference type="ChEBI" id="CHEBI:58210"/>
        <dbReference type="EC" id="2.7.7.2"/>
    </reaction>
</comment>
<dbReference type="GO" id="GO:0009231">
    <property type="term" value="P:riboflavin biosynthetic process"/>
    <property type="evidence" value="ECO:0007669"/>
    <property type="project" value="InterPro"/>
</dbReference>
<dbReference type="InterPro" id="IPR023468">
    <property type="entry name" value="Riboflavin_kinase"/>
</dbReference>
<keyword evidence="4 15" id="KW-0285">Flavoprotein</keyword>
<dbReference type="Proteomes" id="UP000549913">
    <property type="component" value="Unassembled WGS sequence"/>
</dbReference>
<comment type="similarity">
    <text evidence="15">Belongs to the ribF family.</text>
</comment>
<dbReference type="Gene3D" id="3.40.50.620">
    <property type="entry name" value="HUPs"/>
    <property type="match status" value="1"/>
</dbReference>
<evidence type="ECO:0000256" key="3">
    <source>
        <dbReference type="ARBA" id="ARBA00005201"/>
    </source>
</evidence>
<name>A0A852SS89_9MICO</name>
<keyword evidence="6 15" id="KW-0808">Transferase</keyword>
<dbReference type="Gene3D" id="2.40.30.30">
    <property type="entry name" value="Riboflavin kinase-like"/>
    <property type="match status" value="1"/>
</dbReference>
<evidence type="ECO:0000256" key="2">
    <source>
        <dbReference type="ARBA" id="ARBA00004726"/>
    </source>
</evidence>
<dbReference type="NCBIfam" id="NF004162">
    <property type="entry name" value="PRK05627.1-5"/>
    <property type="match status" value="1"/>
</dbReference>
<dbReference type="PANTHER" id="PTHR22749">
    <property type="entry name" value="RIBOFLAVIN KINASE/FMN ADENYLYLTRANSFERASE"/>
    <property type="match status" value="1"/>
</dbReference>
<comment type="pathway">
    <text evidence="3 15">Cofactor biosynthesis; FMN biosynthesis; FMN from riboflavin (ATP route): step 1/1.</text>
</comment>
<dbReference type="Pfam" id="PF06574">
    <property type="entry name" value="FAD_syn"/>
    <property type="match status" value="1"/>
</dbReference>
<dbReference type="GO" id="GO:0008531">
    <property type="term" value="F:riboflavin kinase activity"/>
    <property type="evidence" value="ECO:0007669"/>
    <property type="project" value="UniProtKB-UniRule"/>
</dbReference>
<keyword evidence="11 15" id="KW-0067">ATP-binding</keyword>
<keyword evidence="12" id="KW-0511">Multifunctional enzyme</keyword>
<evidence type="ECO:0000256" key="14">
    <source>
        <dbReference type="ARBA" id="ARBA00049494"/>
    </source>
</evidence>